<keyword evidence="2" id="KW-1003">Cell membrane</keyword>
<comment type="subcellular location">
    <subcellularLocation>
        <location evidence="1">Cell membrane</location>
        <topology evidence="1">Multi-pass membrane protein</topology>
    </subcellularLocation>
</comment>
<feature type="domain" description="FHA" evidence="9">
    <location>
        <begin position="331"/>
        <end position="391"/>
    </location>
</feature>
<protein>
    <recommendedName>
        <fullName evidence="9">FHA domain-containing protein</fullName>
    </recommendedName>
</protein>
<dbReference type="PANTHER" id="PTHR36115:SF6">
    <property type="entry name" value="PROLINE-RICH ANTIGEN HOMOLOG"/>
    <property type="match status" value="1"/>
</dbReference>
<accession>A0ABN2Z520</accession>
<evidence type="ECO:0000256" key="6">
    <source>
        <dbReference type="ARBA" id="ARBA00023136"/>
    </source>
</evidence>
<keyword evidence="4 8" id="KW-0812">Transmembrane</keyword>
<dbReference type="InterPro" id="IPR000253">
    <property type="entry name" value="FHA_dom"/>
</dbReference>
<keyword evidence="6 8" id="KW-0472">Membrane</keyword>
<evidence type="ECO:0000256" key="7">
    <source>
        <dbReference type="SAM" id="MobiDB-lite"/>
    </source>
</evidence>
<evidence type="ECO:0000313" key="10">
    <source>
        <dbReference type="EMBL" id="GAA2136900.1"/>
    </source>
</evidence>
<keyword evidence="3" id="KW-0597">Phosphoprotein</keyword>
<dbReference type="InterPro" id="IPR010432">
    <property type="entry name" value="RDD"/>
</dbReference>
<name>A0ABN2Z520_9ACTN</name>
<organism evidence="10 11">
    <name type="scientific">Nocardioides koreensis</name>
    <dbReference type="NCBI Taxonomy" id="433651"/>
    <lineage>
        <taxon>Bacteria</taxon>
        <taxon>Bacillati</taxon>
        <taxon>Actinomycetota</taxon>
        <taxon>Actinomycetes</taxon>
        <taxon>Propionibacteriales</taxon>
        <taxon>Nocardioidaceae</taxon>
        <taxon>Nocardioides</taxon>
    </lineage>
</organism>
<dbReference type="EMBL" id="BAAAQR010000001">
    <property type="protein sequence ID" value="GAA2136900.1"/>
    <property type="molecule type" value="Genomic_DNA"/>
</dbReference>
<dbReference type="InterPro" id="IPR051791">
    <property type="entry name" value="Pra-immunoreactive"/>
</dbReference>
<feature type="compositionally biased region" description="Pro residues" evidence="7">
    <location>
        <begin position="201"/>
        <end position="213"/>
    </location>
</feature>
<dbReference type="RefSeq" id="WP_344146623.1">
    <property type="nucleotide sequence ID" value="NZ_BAAAQR010000001.1"/>
</dbReference>
<keyword evidence="5 8" id="KW-1133">Transmembrane helix</keyword>
<feature type="transmembrane region" description="Helical" evidence="8">
    <location>
        <begin position="29"/>
        <end position="46"/>
    </location>
</feature>
<evidence type="ECO:0000313" key="11">
    <source>
        <dbReference type="Proteomes" id="UP001501771"/>
    </source>
</evidence>
<feature type="region of interest" description="Disordered" evidence="7">
    <location>
        <begin position="183"/>
        <end position="296"/>
    </location>
</feature>
<dbReference type="PANTHER" id="PTHR36115">
    <property type="entry name" value="PROLINE-RICH ANTIGEN HOMOLOG-RELATED"/>
    <property type="match status" value="1"/>
</dbReference>
<feature type="transmembrane region" description="Helical" evidence="8">
    <location>
        <begin position="109"/>
        <end position="131"/>
    </location>
</feature>
<feature type="compositionally biased region" description="Pro residues" evidence="7">
    <location>
        <begin position="228"/>
        <end position="293"/>
    </location>
</feature>
<evidence type="ECO:0000256" key="3">
    <source>
        <dbReference type="ARBA" id="ARBA00022553"/>
    </source>
</evidence>
<dbReference type="PROSITE" id="PS50006">
    <property type="entry name" value="FHA_DOMAIN"/>
    <property type="match status" value="1"/>
</dbReference>
<dbReference type="Pfam" id="PF00498">
    <property type="entry name" value="FHA"/>
    <property type="match status" value="1"/>
</dbReference>
<feature type="compositionally biased region" description="Low complexity" evidence="7">
    <location>
        <begin position="183"/>
        <end position="200"/>
    </location>
</feature>
<dbReference type="SUPFAM" id="SSF49879">
    <property type="entry name" value="SMAD/FHA domain"/>
    <property type="match status" value="1"/>
</dbReference>
<feature type="compositionally biased region" description="Low complexity" evidence="7">
    <location>
        <begin position="214"/>
        <end position="227"/>
    </location>
</feature>
<evidence type="ECO:0000256" key="1">
    <source>
        <dbReference type="ARBA" id="ARBA00004651"/>
    </source>
</evidence>
<dbReference type="Proteomes" id="UP001501771">
    <property type="component" value="Unassembled WGS sequence"/>
</dbReference>
<evidence type="ECO:0000256" key="8">
    <source>
        <dbReference type="SAM" id="Phobius"/>
    </source>
</evidence>
<evidence type="ECO:0000256" key="5">
    <source>
        <dbReference type="ARBA" id="ARBA00022989"/>
    </source>
</evidence>
<proteinExistence type="predicted"/>
<keyword evidence="11" id="KW-1185">Reference proteome</keyword>
<feature type="transmembrane region" description="Helical" evidence="8">
    <location>
        <begin position="53"/>
        <end position="74"/>
    </location>
</feature>
<sequence length="422" mass="43700">MSQPVNAHASSFPPAELDRRFYAFTLDRLIAWTLDAMAAVAAYHFLIGRGQVWAGVGAILAVVLVVGLGFSLLLGLRGTSPGKAAVGLRLVHHDSGVPIGMGPALLRSLVLGVSALPTFGLGVATLAWTAVMDRGRQRRGWHDHVAHSIVVDVRPVPVETEQEAAAPRQIVNLTAMRLVPAPQQAPVAAPARAPRASGPPTSGPPPSGPPPTVPAAATPVVVSSAAPPTAPPVAPPPARRQPLGPPLTDQPPATAPSPSPAQPPAPAPARAPSPAQPPAGPAPAGPPAAPPPRHSAAERTVIRNATEGRRALARWRVSFDSGETFVVEGLALVGRRPEPRPGEPVRHLVPLRSGDMSLSKTHAQFQVAPDGVLVVMDRGSTNGSILIRQGVSRALTAGKAATLLDGDRVRFGDREMSITRES</sequence>
<reference evidence="10 11" key="1">
    <citation type="journal article" date="2019" name="Int. J. Syst. Evol. Microbiol.">
        <title>The Global Catalogue of Microorganisms (GCM) 10K type strain sequencing project: providing services to taxonomists for standard genome sequencing and annotation.</title>
        <authorList>
            <consortium name="The Broad Institute Genomics Platform"/>
            <consortium name="The Broad Institute Genome Sequencing Center for Infectious Disease"/>
            <person name="Wu L."/>
            <person name="Ma J."/>
        </authorList>
    </citation>
    <scope>NUCLEOTIDE SEQUENCE [LARGE SCALE GENOMIC DNA]</scope>
    <source>
        <strain evidence="10 11">JCM 16022</strain>
    </source>
</reference>
<dbReference type="InterPro" id="IPR008984">
    <property type="entry name" value="SMAD_FHA_dom_sf"/>
</dbReference>
<dbReference type="Pfam" id="PF06271">
    <property type="entry name" value="RDD"/>
    <property type="match status" value="1"/>
</dbReference>
<comment type="caution">
    <text evidence="10">The sequence shown here is derived from an EMBL/GenBank/DDBJ whole genome shotgun (WGS) entry which is preliminary data.</text>
</comment>
<evidence type="ECO:0000256" key="4">
    <source>
        <dbReference type="ARBA" id="ARBA00022692"/>
    </source>
</evidence>
<evidence type="ECO:0000256" key="2">
    <source>
        <dbReference type="ARBA" id="ARBA00022475"/>
    </source>
</evidence>
<dbReference type="Gene3D" id="2.60.200.20">
    <property type="match status" value="1"/>
</dbReference>
<gene>
    <name evidence="10" type="ORF">GCM10009844_03460</name>
</gene>
<evidence type="ECO:0000259" key="9">
    <source>
        <dbReference type="PROSITE" id="PS50006"/>
    </source>
</evidence>